<dbReference type="EMBL" id="KQ420919">
    <property type="protein sequence ID" value="KOF78875.1"/>
    <property type="molecule type" value="Genomic_DNA"/>
</dbReference>
<reference evidence="1" key="1">
    <citation type="submission" date="2015-07" db="EMBL/GenBank/DDBJ databases">
        <title>MeaNS - Measles Nucleotide Surveillance Program.</title>
        <authorList>
            <person name="Tran T."/>
            <person name="Druce J."/>
        </authorList>
    </citation>
    <scope>NUCLEOTIDE SEQUENCE</scope>
    <source>
        <strain evidence="1">UCB-OBI-ISO-001</strain>
        <tissue evidence="1">Gonad</tissue>
    </source>
</reference>
<gene>
    <name evidence="1" type="ORF">OCBIM_22030188mg</name>
</gene>
<protein>
    <submittedName>
        <fullName evidence="1">Uncharacterized protein</fullName>
    </submittedName>
</protein>
<sequence length="70" mass="7697">MERKADRELSVVQPPFAIKSTFLIVLCGGSLPYRCRFSSQLTINEPTSDTTLWTTPVILSSTATPVPLTL</sequence>
<dbReference type="AlphaFoldDB" id="A0A0L8GQI6"/>
<proteinExistence type="predicted"/>
<accession>A0A0L8GQI6</accession>
<organism evidence="1">
    <name type="scientific">Octopus bimaculoides</name>
    <name type="common">California two-spotted octopus</name>
    <dbReference type="NCBI Taxonomy" id="37653"/>
    <lineage>
        <taxon>Eukaryota</taxon>
        <taxon>Metazoa</taxon>
        <taxon>Spiralia</taxon>
        <taxon>Lophotrochozoa</taxon>
        <taxon>Mollusca</taxon>
        <taxon>Cephalopoda</taxon>
        <taxon>Coleoidea</taxon>
        <taxon>Octopodiformes</taxon>
        <taxon>Octopoda</taxon>
        <taxon>Incirrata</taxon>
        <taxon>Octopodidae</taxon>
        <taxon>Octopus</taxon>
    </lineage>
</organism>
<evidence type="ECO:0000313" key="1">
    <source>
        <dbReference type="EMBL" id="KOF78875.1"/>
    </source>
</evidence>
<name>A0A0L8GQI6_OCTBM</name>